<organism evidence="2 3">
    <name type="scientific">Candidatus Wallbacteria bacterium HGW-Wallbacteria-1</name>
    <dbReference type="NCBI Taxonomy" id="2013854"/>
    <lineage>
        <taxon>Bacteria</taxon>
        <taxon>Candidatus Walliibacteriota</taxon>
    </lineage>
</organism>
<dbReference type="AlphaFoldDB" id="A0A2N1PQT6"/>
<feature type="chain" id="PRO_5014949353" description="6-bladed beta-propeller" evidence="1">
    <location>
        <begin position="19"/>
        <end position="284"/>
    </location>
</feature>
<evidence type="ECO:0000313" key="2">
    <source>
        <dbReference type="EMBL" id="PKK90632.1"/>
    </source>
</evidence>
<dbReference type="Proteomes" id="UP000233256">
    <property type="component" value="Unassembled WGS sequence"/>
</dbReference>
<evidence type="ECO:0000313" key="3">
    <source>
        <dbReference type="Proteomes" id="UP000233256"/>
    </source>
</evidence>
<name>A0A2N1PQT6_9BACT</name>
<comment type="caution">
    <text evidence="2">The sequence shown here is derived from an EMBL/GenBank/DDBJ whole genome shotgun (WGS) entry which is preliminary data.</text>
</comment>
<evidence type="ECO:0008006" key="4">
    <source>
        <dbReference type="Google" id="ProtNLM"/>
    </source>
</evidence>
<evidence type="ECO:0000256" key="1">
    <source>
        <dbReference type="SAM" id="SignalP"/>
    </source>
</evidence>
<protein>
    <recommendedName>
        <fullName evidence="4">6-bladed beta-propeller</fullName>
    </recommendedName>
</protein>
<feature type="signal peptide" evidence="1">
    <location>
        <begin position="1"/>
        <end position="18"/>
    </location>
</feature>
<proteinExistence type="predicted"/>
<accession>A0A2N1PQT6</accession>
<dbReference type="SUPFAM" id="SSF101898">
    <property type="entry name" value="NHL repeat"/>
    <property type="match status" value="1"/>
</dbReference>
<gene>
    <name evidence="2" type="ORF">CVV64_09755</name>
</gene>
<keyword evidence="1" id="KW-0732">Signal</keyword>
<reference evidence="2 3" key="1">
    <citation type="journal article" date="2017" name="ISME J.">
        <title>Potential for microbial H2 and metal transformations associated with novel bacteria and archaea in deep terrestrial subsurface sediments.</title>
        <authorList>
            <person name="Hernsdorf A.W."/>
            <person name="Amano Y."/>
            <person name="Miyakawa K."/>
            <person name="Ise K."/>
            <person name="Suzuki Y."/>
            <person name="Anantharaman K."/>
            <person name="Probst A."/>
            <person name="Burstein D."/>
            <person name="Thomas B.C."/>
            <person name="Banfield J.F."/>
        </authorList>
    </citation>
    <scope>NUCLEOTIDE SEQUENCE [LARGE SCALE GENOMIC DNA]</scope>
    <source>
        <strain evidence="2">HGW-Wallbacteria-1</strain>
    </source>
</reference>
<sequence>MRVLGLFLFCLFSLPALADGKLFSISAGNGLNQVFNDVMEGGIPYGPVSAATLDDREYFIAEPVRKRVGVFDSSGVYLRQIVSPEFYGLKKLMPLKAGYLAAVVSSGNENARAMIFKADGTLVSVLEPALMIYDDRRVLDFEVHGSDRIIAILDRGALLYRFDGEFLASPGSSFLDSDSRVYSLEVYGESEKLVIEDINGELIGSWPVKRAENFQYVDNLLNLNGNIYILRQPVPRGEQGFILINPLDGRVVREGSIRDLPADSARQLRIVCPYPKGDVEIHEL</sequence>
<dbReference type="EMBL" id="PGXC01000005">
    <property type="protein sequence ID" value="PKK90632.1"/>
    <property type="molecule type" value="Genomic_DNA"/>
</dbReference>